<keyword evidence="1" id="KW-0416">Keratin</keyword>
<sequence length="136" mass="15345">MSFTTCSIAPTTGSWVLSRHPAKVLASQQHGQCLCRCWGLWFPDLQVQLHQLRGGLGSRDVATGLAGGLAGMGGIQNEKETVQSLKDGLDSYQDRVKNLETENQRLERKIREHLEKERPQVRDWGHYLKTIQEFEG</sequence>
<accession>A0ABQ9WEG2</accession>
<dbReference type="PANTHER" id="PTHR23239:SF349">
    <property type="entry name" value="KERATIN, TYPE I CYTOSKELETAL 18"/>
    <property type="match status" value="1"/>
</dbReference>
<evidence type="ECO:0000256" key="1">
    <source>
        <dbReference type="ARBA" id="ARBA00022744"/>
    </source>
</evidence>
<gene>
    <name evidence="3" type="primary">KRT18_2</name>
    <name evidence="3" type="ORF">P7K49_001261</name>
</gene>
<dbReference type="InterPro" id="IPR002957">
    <property type="entry name" value="Keratin_I"/>
</dbReference>
<feature type="coiled-coil region" evidence="2">
    <location>
        <begin position="75"/>
        <end position="116"/>
    </location>
</feature>
<evidence type="ECO:0000256" key="2">
    <source>
        <dbReference type="SAM" id="Coils"/>
    </source>
</evidence>
<comment type="caution">
    <text evidence="3">The sequence shown here is derived from an EMBL/GenBank/DDBJ whole genome shotgun (WGS) entry which is preliminary data.</text>
</comment>
<keyword evidence="2" id="KW-0175">Coiled coil</keyword>
<evidence type="ECO:0000313" key="4">
    <source>
        <dbReference type="Proteomes" id="UP001266305"/>
    </source>
</evidence>
<organism evidence="3 4">
    <name type="scientific">Saguinus oedipus</name>
    <name type="common">Cotton-top tamarin</name>
    <name type="synonym">Oedipomidas oedipus</name>
    <dbReference type="NCBI Taxonomy" id="9490"/>
    <lineage>
        <taxon>Eukaryota</taxon>
        <taxon>Metazoa</taxon>
        <taxon>Chordata</taxon>
        <taxon>Craniata</taxon>
        <taxon>Vertebrata</taxon>
        <taxon>Euteleostomi</taxon>
        <taxon>Mammalia</taxon>
        <taxon>Eutheria</taxon>
        <taxon>Euarchontoglires</taxon>
        <taxon>Primates</taxon>
        <taxon>Haplorrhini</taxon>
        <taxon>Platyrrhini</taxon>
        <taxon>Cebidae</taxon>
        <taxon>Callitrichinae</taxon>
        <taxon>Saguinus</taxon>
    </lineage>
</organism>
<evidence type="ECO:0000313" key="3">
    <source>
        <dbReference type="EMBL" id="KAK2119875.1"/>
    </source>
</evidence>
<dbReference type="Proteomes" id="UP001266305">
    <property type="component" value="Unassembled WGS sequence"/>
</dbReference>
<dbReference type="EMBL" id="JASSZA010000001">
    <property type="protein sequence ID" value="KAK2119875.1"/>
    <property type="molecule type" value="Genomic_DNA"/>
</dbReference>
<dbReference type="PANTHER" id="PTHR23239">
    <property type="entry name" value="INTERMEDIATE FILAMENT"/>
    <property type="match status" value="1"/>
</dbReference>
<proteinExistence type="predicted"/>
<reference evidence="3 4" key="1">
    <citation type="submission" date="2023-05" db="EMBL/GenBank/DDBJ databases">
        <title>B98-5 Cell Line De Novo Hybrid Assembly: An Optical Mapping Approach.</title>
        <authorList>
            <person name="Kananen K."/>
            <person name="Auerbach J.A."/>
            <person name="Kautto E."/>
            <person name="Blachly J.S."/>
        </authorList>
    </citation>
    <scope>NUCLEOTIDE SEQUENCE [LARGE SCALE GENOMIC DNA]</scope>
    <source>
        <strain evidence="3">B95-8</strain>
        <tissue evidence="3">Cell line</tissue>
    </source>
</reference>
<dbReference type="SUPFAM" id="SSF64593">
    <property type="entry name" value="Intermediate filament protein, coiled coil region"/>
    <property type="match status" value="1"/>
</dbReference>
<keyword evidence="4" id="KW-1185">Reference proteome</keyword>
<protein>
    <submittedName>
        <fullName evidence="3">Keratin, type I cytoskeletal 18</fullName>
    </submittedName>
</protein>
<name>A0ABQ9WEG2_SAGOE</name>